<comment type="caution">
    <text evidence="1">The sequence shown here is derived from an EMBL/GenBank/DDBJ whole genome shotgun (WGS) entry which is preliminary data.</text>
</comment>
<keyword evidence="2" id="KW-1185">Reference proteome</keyword>
<proteinExistence type="predicted"/>
<evidence type="ECO:0000313" key="2">
    <source>
        <dbReference type="Proteomes" id="UP001054945"/>
    </source>
</evidence>
<name>A0AAV4RCP1_CAEEX</name>
<dbReference type="EMBL" id="BPLR01007556">
    <property type="protein sequence ID" value="GIY17853.1"/>
    <property type="molecule type" value="Genomic_DNA"/>
</dbReference>
<accession>A0AAV4RCP1</accession>
<sequence>MIKKQDNEKLTPEGMCRQLTTALKEIDVIDSIVAQSQRSDLPQDYLQINENLLQKKHYLVEWVSRFPCPVVNCPLHNVKNVNNVNMVKINDASVDVNINSANVKMLKCVR</sequence>
<dbReference type="Proteomes" id="UP001054945">
    <property type="component" value="Unassembled WGS sequence"/>
</dbReference>
<protein>
    <submittedName>
        <fullName evidence="1">Uncharacterized protein</fullName>
    </submittedName>
</protein>
<organism evidence="1 2">
    <name type="scientific">Caerostris extrusa</name>
    <name type="common">Bark spider</name>
    <name type="synonym">Caerostris bankana</name>
    <dbReference type="NCBI Taxonomy" id="172846"/>
    <lineage>
        <taxon>Eukaryota</taxon>
        <taxon>Metazoa</taxon>
        <taxon>Ecdysozoa</taxon>
        <taxon>Arthropoda</taxon>
        <taxon>Chelicerata</taxon>
        <taxon>Arachnida</taxon>
        <taxon>Araneae</taxon>
        <taxon>Araneomorphae</taxon>
        <taxon>Entelegynae</taxon>
        <taxon>Araneoidea</taxon>
        <taxon>Araneidae</taxon>
        <taxon>Caerostris</taxon>
    </lineage>
</organism>
<evidence type="ECO:0000313" key="1">
    <source>
        <dbReference type="EMBL" id="GIY17853.1"/>
    </source>
</evidence>
<dbReference type="AlphaFoldDB" id="A0AAV4RCP1"/>
<gene>
    <name evidence="1" type="ORF">CEXT_496641</name>
</gene>
<reference evidence="1 2" key="1">
    <citation type="submission" date="2021-06" db="EMBL/GenBank/DDBJ databases">
        <title>Caerostris extrusa draft genome.</title>
        <authorList>
            <person name="Kono N."/>
            <person name="Arakawa K."/>
        </authorList>
    </citation>
    <scope>NUCLEOTIDE SEQUENCE [LARGE SCALE GENOMIC DNA]</scope>
</reference>